<gene>
    <name evidence="2" type="ORF">BABINDRAFT_120656</name>
</gene>
<feature type="region of interest" description="Disordered" evidence="1">
    <location>
        <begin position="19"/>
        <end position="38"/>
    </location>
</feature>
<proteinExistence type="predicted"/>
<organism evidence="2 3">
    <name type="scientific">Babjeviella inositovora NRRL Y-12698</name>
    <dbReference type="NCBI Taxonomy" id="984486"/>
    <lineage>
        <taxon>Eukaryota</taxon>
        <taxon>Fungi</taxon>
        <taxon>Dikarya</taxon>
        <taxon>Ascomycota</taxon>
        <taxon>Saccharomycotina</taxon>
        <taxon>Pichiomycetes</taxon>
        <taxon>Serinales incertae sedis</taxon>
        <taxon>Babjeviella</taxon>
    </lineage>
</organism>
<dbReference type="EMBL" id="KV454428">
    <property type="protein sequence ID" value="ODQ81148.1"/>
    <property type="molecule type" value="Genomic_DNA"/>
</dbReference>
<feature type="compositionally biased region" description="Basic residues" evidence="1">
    <location>
        <begin position="19"/>
        <end position="28"/>
    </location>
</feature>
<reference evidence="3" key="1">
    <citation type="submission" date="2016-05" db="EMBL/GenBank/DDBJ databases">
        <title>Comparative genomics of biotechnologically important yeasts.</title>
        <authorList>
            <consortium name="DOE Joint Genome Institute"/>
            <person name="Riley R."/>
            <person name="Haridas S."/>
            <person name="Wolfe K.H."/>
            <person name="Lopes M.R."/>
            <person name="Hittinger C.T."/>
            <person name="Goker M."/>
            <person name="Salamov A."/>
            <person name="Wisecaver J."/>
            <person name="Long T.M."/>
            <person name="Aerts A.L."/>
            <person name="Barry K."/>
            <person name="Choi C."/>
            <person name="Clum A."/>
            <person name="Coughlan A.Y."/>
            <person name="Deshpande S."/>
            <person name="Douglass A.P."/>
            <person name="Hanson S.J."/>
            <person name="Klenk H.-P."/>
            <person name="Labutti K."/>
            <person name="Lapidus A."/>
            <person name="Lindquist E."/>
            <person name="Lipzen A."/>
            <person name="Meier-Kolthoff J.P."/>
            <person name="Ohm R.A."/>
            <person name="Otillar R.P."/>
            <person name="Pangilinan J."/>
            <person name="Peng Y."/>
            <person name="Rokas A."/>
            <person name="Rosa C.A."/>
            <person name="Scheuner C."/>
            <person name="Sibirny A.A."/>
            <person name="Slot J.C."/>
            <person name="Stielow J.B."/>
            <person name="Sun H."/>
            <person name="Kurtzman C.P."/>
            <person name="Blackwell M."/>
            <person name="Grigoriev I.V."/>
            <person name="Jeffries T.W."/>
        </authorList>
    </citation>
    <scope>NUCLEOTIDE SEQUENCE [LARGE SCALE GENOMIC DNA]</scope>
    <source>
        <strain evidence="3">NRRL Y-12698</strain>
    </source>
</reference>
<name>A0A1E3QTY1_9ASCO</name>
<evidence type="ECO:0000313" key="3">
    <source>
        <dbReference type="Proteomes" id="UP000094336"/>
    </source>
</evidence>
<dbReference type="GeneID" id="30144789"/>
<accession>A0A1E3QTY1</accession>
<protein>
    <submittedName>
        <fullName evidence="2">Uncharacterized protein</fullName>
    </submittedName>
</protein>
<dbReference type="RefSeq" id="XP_018986476.1">
    <property type="nucleotide sequence ID" value="XM_019126935.1"/>
</dbReference>
<dbReference type="AlphaFoldDB" id="A0A1E3QTY1"/>
<evidence type="ECO:0000256" key="1">
    <source>
        <dbReference type="SAM" id="MobiDB-lite"/>
    </source>
</evidence>
<sequence>MALPLFKLGSEGLVWVRKQQNKVRSKRPSKGDNRNSGQFLCTKRGIAPDSSKVGIEIAGLSSSNFCIRSLDGKLIASDWHNV</sequence>
<evidence type="ECO:0000313" key="2">
    <source>
        <dbReference type="EMBL" id="ODQ81148.1"/>
    </source>
</evidence>
<dbReference type="Proteomes" id="UP000094336">
    <property type="component" value="Unassembled WGS sequence"/>
</dbReference>
<keyword evidence="3" id="KW-1185">Reference proteome</keyword>